<organism evidence="1">
    <name type="scientific">freshwater metagenome</name>
    <dbReference type="NCBI Taxonomy" id="449393"/>
    <lineage>
        <taxon>unclassified sequences</taxon>
        <taxon>metagenomes</taxon>
        <taxon>ecological metagenomes</taxon>
    </lineage>
</organism>
<sequence>MKIITKTCIAALVASLMMSSTSIAFQGSPLKPSQKPLVIEPTKVVTIKPAYGFYNPPVRTRLSKSEVDIIRRLQKIASDWEPASPPPINLIQWKIEPSAAQSPTVALSIEAFNAARAFLSVPFNDATKPVVVVIGRSQAFLREQVNLLECQPNLALYKGEYLMGATICNRSVIVINLTGYLFLRYIGQPITTAMEQRPEPPFSTTRYTLVDRNVSGLAHEWTHVARNRLTDGFIPENEPAWFREGLAEVVSGLSRVKSSNGKLPYLHFHIIRLRKFSTWPNGCSASISTLRSNSKITGGCEYLRGAAALELLIANYGGLPKIIYLYEHMRESGDFFSSFKFVYNMTVAQFEARADTYARYISQVVHYGK</sequence>
<accession>A0A6J6J5I7</accession>
<dbReference type="AlphaFoldDB" id="A0A6J6J5I7"/>
<proteinExistence type="predicted"/>
<gene>
    <name evidence="1" type="ORF">UFOPK2086_00385</name>
    <name evidence="2" type="ORF">UFOPK2214_00908</name>
</gene>
<name>A0A6J6J5I7_9ZZZZ</name>
<dbReference type="EMBL" id="CAEZWJ010000024">
    <property type="protein sequence ID" value="CAB4655967.1"/>
    <property type="molecule type" value="Genomic_DNA"/>
</dbReference>
<evidence type="ECO:0000313" key="2">
    <source>
        <dbReference type="EMBL" id="CAB4655967.1"/>
    </source>
</evidence>
<reference evidence="1" key="1">
    <citation type="submission" date="2020-05" db="EMBL/GenBank/DDBJ databases">
        <authorList>
            <person name="Chiriac C."/>
            <person name="Salcher M."/>
            <person name="Ghai R."/>
            <person name="Kavagutti S V."/>
        </authorList>
    </citation>
    <scope>NUCLEOTIDE SEQUENCE</scope>
</reference>
<protein>
    <submittedName>
        <fullName evidence="1">Unannotated protein</fullName>
    </submittedName>
</protein>
<dbReference type="EMBL" id="CAEZVQ010000030">
    <property type="protein sequence ID" value="CAB4631915.1"/>
    <property type="molecule type" value="Genomic_DNA"/>
</dbReference>
<evidence type="ECO:0000313" key="1">
    <source>
        <dbReference type="EMBL" id="CAB4631915.1"/>
    </source>
</evidence>